<comment type="caution">
    <text evidence="5">The sequence shown here is derived from an EMBL/GenBank/DDBJ whole genome shotgun (WGS) entry which is preliminary data.</text>
</comment>
<dbReference type="SUPFAM" id="SSF101904">
    <property type="entry name" value="GyrA/ParC C-terminal domain-like"/>
    <property type="match status" value="1"/>
</dbReference>
<evidence type="ECO:0000313" key="5">
    <source>
        <dbReference type="EMBL" id="MBI4596714.1"/>
    </source>
</evidence>
<dbReference type="GO" id="GO:0009330">
    <property type="term" value="C:DNA topoisomerase type II (double strand cut, ATP-hydrolyzing) complex"/>
    <property type="evidence" value="ECO:0007669"/>
    <property type="project" value="TreeGrafter"/>
</dbReference>
<dbReference type="EMBL" id="JACQWF010000435">
    <property type="protein sequence ID" value="MBI4596714.1"/>
    <property type="molecule type" value="Genomic_DNA"/>
</dbReference>
<gene>
    <name evidence="5" type="ORF">HY730_10140</name>
</gene>
<dbReference type="InterPro" id="IPR050220">
    <property type="entry name" value="Type_II_DNA_Topoisomerases"/>
</dbReference>
<dbReference type="GO" id="GO:0006265">
    <property type="term" value="P:DNA topological change"/>
    <property type="evidence" value="ECO:0007669"/>
    <property type="project" value="InterPro"/>
</dbReference>
<comment type="catalytic activity">
    <reaction evidence="1">
        <text>ATP-dependent breakage, passage and rejoining of double-stranded DNA.</text>
        <dbReference type="EC" id="5.6.2.2"/>
    </reaction>
</comment>
<dbReference type="GO" id="GO:0005524">
    <property type="term" value="F:ATP binding"/>
    <property type="evidence" value="ECO:0007669"/>
    <property type="project" value="InterPro"/>
</dbReference>
<dbReference type="PROSITE" id="PS52040">
    <property type="entry name" value="TOPO_IIA"/>
    <property type="match status" value="1"/>
</dbReference>
<evidence type="ECO:0000256" key="1">
    <source>
        <dbReference type="ARBA" id="ARBA00000185"/>
    </source>
</evidence>
<proteinExistence type="predicted"/>
<dbReference type="InterPro" id="IPR035516">
    <property type="entry name" value="Gyrase/topoIV_suA_C"/>
</dbReference>
<dbReference type="GO" id="GO:0003918">
    <property type="term" value="F:DNA topoisomerase type II (double strand cut, ATP-hydrolyzing) activity"/>
    <property type="evidence" value="ECO:0007669"/>
    <property type="project" value="UniProtKB-EC"/>
</dbReference>
<dbReference type="Gene3D" id="2.120.10.90">
    <property type="entry name" value="DNA gyrase/topoisomerase IV, subunit A, C-terminal"/>
    <property type="match status" value="1"/>
</dbReference>
<dbReference type="InterPro" id="IPR006691">
    <property type="entry name" value="GyrA/parC_rep"/>
</dbReference>
<dbReference type="InterPro" id="IPR002205">
    <property type="entry name" value="Topo_IIA_dom_A"/>
</dbReference>
<dbReference type="SUPFAM" id="SSF56719">
    <property type="entry name" value="Type II DNA topoisomerase"/>
    <property type="match status" value="1"/>
</dbReference>
<dbReference type="Pfam" id="PF03989">
    <property type="entry name" value="DNA_gyraseA_C"/>
    <property type="match status" value="6"/>
</dbReference>
<comment type="caution">
    <text evidence="3">Lacks conserved residue(s) required for the propagation of feature annotation.</text>
</comment>
<evidence type="ECO:0000256" key="2">
    <source>
        <dbReference type="ARBA" id="ARBA00023029"/>
    </source>
</evidence>
<keyword evidence="2" id="KW-0799">Topoisomerase</keyword>
<accession>A0A933LRG1</accession>
<dbReference type="Proteomes" id="UP000772181">
    <property type="component" value="Unassembled WGS sequence"/>
</dbReference>
<dbReference type="InterPro" id="IPR013757">
    <property type="entry name" value="Topo_IIA_A_a_sf"/>
</dbReference>
<dbReference type="GO" id="GO:0005737">
    <property type="term" value="C:cytoplasm"/>
    <property type="evidence" value="ECO:0007669"/>
    <property type="project" value="TreeGrafter"/>
</dbReference>
<feature type="domain" description="Topo IIA-type catalytic" evidence="4">
    <location>
        <begin position="1"/>
        <end position="89"/>
    </location>
</feature>
<evidence type="ECO:0000259" key="4">
    <source>
        <dbReference type="PROSITE" id="PS52040"/>
    </source>
</evidence>
<dbReference type="InterPro" id="IPR013760">
    <property type="entry name" value="Topo_IIA-like_dom_sf"/>
</dbReference>
<dbReference type="Gene3D" id="1.10.268.10">
    <property type="entry name" value="Topoisomerase, domain 3"/>
    <property type="match status" value="1"/>
</dbReference>
<dbReference type="AlphaFoldDB" id="A0A933LRG1"/>
<dbReference type="PANTHER" id="PTHR43493">
    <property type="entry name" value="DNA GYRASE/TOPOISOMERASE SUBUNIT A"/>
    <property type="match status" value="1"/>
</dbReference>
<name>A0A933LRG1_UNCTE</name>
<dbReference type="FunFam" id="2.120.10.90:FF:000004">
    <property type="entry name" value="DNA gyrase subunit A"/>
    <property type="match status" value="1"/>
</dbReference>
<protein>
    <recommendedName>
        <fullName evidence="4">Topo IIA-type catalytic domain-containing protein</fullName>
    </recommendedName>
</protein>
<keyword evidence="3" id="KW-0238">DNA-binding</keyword>
<evidence type="ECO:0000313" key="6">
    <source>
        <dbReference type="Proteomes" id="UP000772181"/>
    </source>
</evidence>
<dbReference type="PANTHER" id="PTHR43493:SF5">
    <property type="entry name" value="DNA GYRASE SUBUNIT A, CHLOROPLASTIC_MITOCHONDRIAL"/>
    <property type="match status" value="1"/>
</dbReference>
<dbReference type="GO" id="GO:0003677">
    <property type="term" value="F:DNA binding"/>
    <property type="evidence" value="ECO:0007669"/>
    <property type="project" value="UniProtKB-UniRule"/>
</dbReference>
<evidence type="ECO:0000256" key="3">
    <source>
        <dbReference type="PROSITE-ProRule" id="PRU01384"/>
    </source>
</evidence>
<sequence length="405" mass="45730">MQQFSLSQTQAQSILEMRLQRLTALEQDKILKDLEETRLAIKDFQDILSSRERIKEEIRKEIIEIKEKYGDERRTEIVTQTDALNFEDLIAEEKVIVTVTHTGYIKRNPLTIYRAQKRGGKGKMAMETREEDFVERLFVASTHDCMLFFTNQGRVYWLKVHEIPQNGRTFKGKAIVNLINIESNEKIASMIPVKDFNEGKYLVMATKKGFIKKTPLTAYGNPRSGGIIALVIDEGDELIGVKMTDGNQGVFLATRLGKCIHFPEEQVRSMGRVARGVHGIRLAISDQVVSMEILKPDATIVTVTENGFGKRTELSEYRVQNRGGMGIINIKVTRKNGPVVDVKQVTNEDELMIVASEGKLIRLKAEGISVIGRNTQGLRLIDIGVEDRVVGVAGFEEQKFDNEVD</sequence>
<keyword evidence="2" id="KW-0413">Isomerase</keyword>
<reference evidence="5" key="1">
    <citation type="submission" date="2020-07" db="EMBL/GenBank/DDBJ databases">
        <title>Huge and variable diversity of episymbiotic CPR bacteria and DPANN archaea in groundwater ecosystems.</title>
        <authorList>
            <person name="He C.Y."/>
            <person name="Keren R."/>
            <person name="Whittaker M."/>
            <person name="Farag I.F."/>
            <person name="Doudna J."/>
            <person name="Cate J.H.D."/>
            <person name="Banfield J.F."/>
        </authorList>
    </citation>
    <scope>NUCLEOTIDE SEQUENCE</scope>
    <source>
        <strain evidence="5">NC_groundwater_1482_Ag_S-0.65um_47_24</strain>
    </source>
</reference>
<organism evidence="5 6">
    <name type="scientific">Tectimicrobiota bacterium</name>
    <dbReference type="NCBI Taxonomy" id="2528274"/>
    <lineage>
        <taxon>Bacteria</taxon>
        <taxon>Pseudomonadati</taxon>
        <taxon>Nitrospinota/Tectimicrobiota group</taxon>
        <taxon>Candidatus Tectimicrobiota</taxon>
    </lineage>
</organism>